<accession>A0ABS4AVM7</accession>
<reference evidence="1 2" key="1">
    <citation type="submission" date="2021-03" db="EMBL/GenBank/DDBJ databases">
        <authorList>
            <person name="So Y."/>
        </authorList>
    </citation>
    <scope>NUCLEOTIDE SEQUENCE [LARGE SCALE GENOMIC DNA]</scope>
    <source>
        <strain evidence="1 2">PWR1</strain>
    </source>
</reference>
<proteinExistence type="predicted"/>
<dbReference type="Pfam" id="PF10009">
    <property type="entry name" value="DUF2252"/>
    <property type="match status" value="1"/>
</dbReference>
<evidence type="ECO:0000313" key="2">
    <source>
        <dbReference type="Proteomes" id="UP000680815"/>
    </source>
</evidence>
<comment type="caution">
    <text evidence="1">The sequence shown here is derived from an EMBL/GenBank/DDBJ whole genome shotgun (WGS) entry which is preliminary data.</text>
</comment>
<dbReference type="EMBL" id="JAGIYZ010000015">
    <property type="protein sequence ID" value="MBP0465423.1"/>
    <property type="molecule type" value="Genomic_DNA"/>
</dbReference>
<dbReference type="InterPro" id="IPR018721">
    <property type="entry name" value="DUF2252"/>
</dbReference>
<dbReference type="Proteomes" id="UP000680815">
    <property type="component" value="Unassembled WGS sequence"/>
</dbReference>
<sequence>MLQASDAERLPELIPIRYGRMLQSPFAFFRGSAAVMAADLSATPATGLRVQACGDCHLANFGGFATPERNIIFDINDFDETLPAPWEWDVKRLAASFVLAARSIGLSDGKGRDAAVSVVRAYRKRVREFAEMHPLEVWYARITAEDVLAMVPAARVPLLRARIDKALSGSGSEFDFPKLAGVVGGRTSIRDTPPLIFHPDLARSKQFDEILNQVFAAYRETLSDDRRVLLDRYRVVDAAIKVVGVGSVGRRCWIVLMMSASNDPLFLQFKEAAASVLEPFAGASAYGHHGQRVVAGQRLMQPASDLFLGWVTAANGKQFYVRQLRDAKIKPLIETFDDELLELYARICGWSLARAHAKSSDVAGIAGYLGSGDAFDDAVGNFAVAYADQAERDHAVLKAAVRRGAVTVHLES</sequence>
<protein>
    <submittedName>
        <fullName evidence="1">DUF2252 domain-containing protein</fullName>
    </submittedName>
</protein>
<name>A0ABS4AVM7_9PROT</name>
<evidence type="ECO:0000313" key="1">
    <source>
        <dbReference type="EMBL" id="MBP0465423.1"/>
    </source>
</evidence>
<organism evidence="1 2">
    <name type="scientific">Roseomonas nitratireducens</name>
    <dbReference type="NCBI Taxonomy" id="2820810"/>
    <lineage>
        <taxon>Bacteria</taxon>
        <taxon>Pseudomonadati</taxon>
        <taxon>Pseudomonadota</taxon>
        <taxon>Alphaproteobacteria</taxon>
        <taxon>Acetobacterales</taxon>
        <taxon>Roseomonadaceae</taxon>
        <taxon>Roseomonas</taxon>
    </lineage>
</organism>
<dbReference type="PANTHER" id="PTHR39441:SF1">
    <property type="entry name" value="DUF2252 DOMAIN-CONTAINING PROTEIN"/>
    <property type="match status" value="1"/>
</dbReference>
<dbReference type="PANTHER" id="PTHR39441">
    <property type="entry name" value="DUF2252 DOMAIN-CONTAINING PROTEIN"/>
    <property type="match status" value="1"/>
</dbReference>
<gene>
    <name evidence="1" type="ORF">J5Y09_15965</name>
</gene>
<keyword evidence="2" id="KW-1185">Reference proteome</keyword>